<evidence type="ECO:0000313" key="4">
    <source>
        <dbReference type="Proteomes" id="UP001239462"/>
    </source>
</evidence>
<dbReference type="EMBL" id="JASZZN010000001">
    <property type="protein sequence ID" value="MDM4013913.1"/>
    <property type="molecule type" value="Genomic_DNA"/>
</dbReference>
<evidence type="ECO:0000256" key="1">
    <source>
        <dbReference type="ARBA" id="ARBA00008270"/>
    </source>
</evidence>
<reference evidence="3 4" key="1">
    <citation type="submission" date="2023-06" db="EMBL/GenBank/DDBJ databases">
        <title>Roseiconus lacunae JC819 isolated from Gulf of Mannar region, Tamil Nadu.</title>
        <authorList>
            <person name="Pk S."/>
            <person name="Ch S."/>
            <person name="Ch V.R."/>
        </authorList>
    </citation>
    <scope>NUCLEOTIDE SEQUENCE [LARGE SCALE GENOMIC DNA]</scope>
    <source>
        <strain evidence="3 4">JC819</strain>
    </source>
</reference>
<dbReference type="InterPro" id="IPR003719">
    <property type="entry name" value="Phenazine_PhzF-like"/>
</dbReference>
<dbReference type="SUPFAM" id="SSF54506">
    <property type="entry name" value="Diaminopimelate epimerase-like"/>
    <property type="match status" value="1"/>
</dbReference>
<sequence>MSSSPGVPIWQVDAFTDRPFGGNPAAVCLLEQFPSDEWLQQVAAEMNLSETAFLVRSADHNQFHLRWFTPATEVDLCGHATLASVHLLIEQRIVRMDQPIRFQTRSGELVCFHSERGITMDFPATPPKGDVTPKLAETLLTALGLDHGRVLNSDFDLLVVVEEDSIVQSLHPNFDALEKIETRGVMVSASGGPQNIDFTSRFFAPRCGINEDPVTGSAHCCLAPFWAQRLGKNNLVGLQASARQGIVQCNVVGDRVHLSGPAITMFEGRLLSRPFE</sequence>
<gene>
    <name evidence="3" type="ORF">QTN89_00630</name>
</gene>
<evidence type="ECO:0000313" key="3">
    <source>
        <dbReference type="EMBL" id="MDM4013913.1"/>
    </source>
</evidence>
<dbReference type="Proteomes" id="UP001239462">
    <property type="component" value="Unassembled WGS sequence"/>
</dbReference>
<dbReference type="PIRSF" id="PIRSF016184">
    <property type="entry name" value="PhzC_PhzF"/>
    <property type="match status" value="1"/>
</dbReference>
<accession>A0ABT7PC05</accession>
<dbReference type="NCBIfam" id="TIGR00654">
    <property type="entry name" value="PhzF_family"/>
    <property type="match status" value="1"/>
</dbReference>
<keyword evidence="2" id="KW-0413">Isomerase</keyword>
<dbReference type="Gene3D" id="3.10.310.10">
    <property type="entry name" value="Diaminopimelate Epimerase, Chain A, domain 1"/>
    <property type="match status" value="2"/>
</dbReference>
<name>A0ABT7PC05_9BACT</name>
<proteinExistence type="inferred from homology"/>
<dbReference type="PANTHER" id="PTHR13774:SF17">
    <property type="entry name" value="PHENAZINE BIOSYNTHESIS-LIKE DOMAIN-CONTAINING PROTEIN"/>
    <property type="match status" value="1"/>
</dbReference>
<dbReference type="Pfam" id="PF02567">
    <property type="entry name" value="PhzC-PhzF"/>
    <property type="match status" value="1"/>
</dbReference>
<evidence type="ECO:0000256" key="2">
    <source>
        <dbReference type="ARBA" id="ARBA00023235"/>
    </source>
</evidence>
<dbReference type="RefSeq" id="WP_289161632.1">
    <property type="nucleotide sequence ID" value="NZ_JASZZN010000001.1"/>
</dbReference>
<comment type="similarity">
    <text evidence="1">Belongs to the PhzF family.</text>
</comment>
<dbReference type="PANTHER" id="PTHR13774">
    <property type="entry name" value="PHENAZINE BIOSYNTHESIS PROTEIN"/>
    <property type="match status" value="1"/>
</dbReference>
<organism evidence="3 4">
    <name type="scientific">Roseiconus lacunae</name>
    <dbReference type="NCBI Taxonomy" id="2605694"/>
    <lineage>
        <taxon>Bacteria</taxon>
        <taxon>Pseudomonadati</taxon>
        <taxon>Planctomycetota</taxon>
        <taxon>Planctomycetia</taxon>
        <taxon>Pirellulales</taxon>
        <taxon>Pirellulaceae</taxon>
        <taxon>Roseiconus</taxon>
    </lineage>
</organism>
<comment type="caution">
    <text evidence="3">The sequence shown here is derived from an EMBL/GenBank/DDBJ whole genome shotgun (WGS) entry which is preliminary data.</text>
</comment>
<protein>
    <submittedName>
        <fullName evidence="3">PhzF family phenazine biosynthesis protein</fullName>
    </submittedName>
</protein>
<keyword evidence="4" id="KW-1185">Reference proteome</keyword>